<dbReference type="GO" id="GO:0005975">
    <property type="term" value="P:carbohydrate metabolic process"/>
    <property type="evidence" value="ECO:0007669"/>
    <property type="project" value="InterPro"/>
</dbReference>
<accession>A0A3A4F0W3</accession>
<dbReference type="InterPro" id="IPR004732">
    <property type="entry name" value="Transaldolase_2"/>
</dbReference>
<keyword evidence="13" id="KW-1185">Reference proteome</keyword>
<dbReference type="OrthoDB" id="9809101at2"/>
<dbReference type="Pfam" id="PF00923">
    <property type="entry name" value="TAL_FSA"/>
    <property type="match status" value="1"/>
</dbReference>
<dbReference type="GO" id="GO:0006098">
    <property type="term" value="P:pentose-phosphate shunt"/>
    <property type="evidence" value="ECO:0007669"/>
    <property type="project" value="UniProtKB-UniRule"/>
</dbReference>
<comment type="subcellular location">
    <subcellularLocation>
        <location evidence="2 11">Cytoplasm</location>
    </subcellularLocation>
</comment>
<evidence type="ECO:0000256" key="11">
    <source>
        <dbReference type="HAMAP-Rule" id="MF_00493"/>
    </source>
</evidence>
<evidence type="ECO:0000256" key="9">
    <source>
        <dbReference type="ARBA" id="ARBA00023270"/>
    </source>
</evidence>
<comment type="function">
    <text evidence="1 11">Transaldolase is important for the balance of metabolites in the pentose-phosphate pathway.</text>
</comment>
<comment type="pathway">
    <text evidence="3 11">Carbohydrate degradation; pentose phosphate pathway; D-glyceraldehyde 3-phosphate and beta-D-fructose 6-phosphate from D-ribose 5-phosphate and D-xylulose 5-phosphate (non-oxidative stage): step 2/3.</text>
</comment>
<evidence type="ECO:0000313" key="12">
    <source>
        <dbReference type="EMBL" id="RJN31351.1"/>
    </source>
</evidence>
<evidence type="ECO:0000256" key="8">
    <source>
        <dbReference type="ARBA" id="ARBA00023126"/>
    </source>
</evidence>
<dbReference type="EC" id="2.2.1.2" evidence="5 11"/>
<comment type="catalytic activity">
    <reaction evidence="10 11">
        <text>D-sedoheptulose 7-phosphate + D-glyceraldehyde 3-phosphate = D-erythrose 4-phosphate + beta-D-fructose 6-phosphate</text>
        <dbReference type="Rhea" id="RHEA:17053"/>
        <dbReference type="ChEBI" id="CHEBI:16897"/>
        <dbReference type="ChEBI" id="CHEBI:57483"/>
        <dbReference type="ChEBI" id="CHEBI:57634"/>
        <dbReference type="ChEBI" id="CHEBI:59776"/>
        <dbReference type="EC" id="2.2.1.2"/>
    </reaction>
</comment>
<evidence type="ECO:0000256" key="7">
    <source>
        <dbReference type="ARBA" id="ARBA00022679"/>
    </source>
</evidence>
<dbReference type="PANTHER" id="PTHR10683:SF31">
    <property type="entry name" value="TRANSALDOLASE"/>
    <property type="match status" value="1"/>
</dbReference>
<dbReference type="Gene3D" id="3.20.20.70">
    <property type="entry name" value="Aldolase class I"/>
    <property type="match status" value="1"/>
</dbReference>
<dbReference type="Proteomes" id="UP000266615">
    <property type="component" value="Unassembled WGS sequence"/>
</dbReference>
<reference evidence="12 13" key="1">
    <citation type="submission" date="2018-09" db="EMBL/GenBank/DDBJ databases">
        <title>Nesterenkonia natronophila sp. nov., an alkaliphilic actinobacteriume isolated from a soda lake, and emended description of the genus Nesterenkonia.</title>
        <authorList>
            <person name="Menes R.J."/>
            <person name="Iriarte A."/>
        </authorList>
    </citation>
    <scope>NUCLEOTIDE SEQUENCE [LARGE SCALE GENOMIC DNA]</scope>
    <source>
        <strain evidence="12 13">M8</strain>
    </source>
</reference>
<comment type="similarity">
    <text evidence="4 11">Belongs to the transaldolase family. Type 2 subfamily.</text>
</comment>
<gene>
    <name evidence="11 12" type="primary">tal</name>
    <name evidence="12" type="ORF">D3250_10980</name>
</gene>
<dbReference type="UniPathway" id="UPA00115">
    <property type="reaction ID" value="UER00414"/>
</dbReference>
<evidence type="ECO:0000256" key="2">
    <source>
        <dbReference type="ARBA" id="ARBA00004496"/>
    </source>
</evidence>
<dbReference type="InterPro" id="IPR018225">
    <property type="entry name" value="Transaldolase_AS"/>
</dbReference>
<keyword evidence="6 11" id="KW-0963">Cytoplasm</keyword>
<evidence type="ECO:0000256" key="3">
    <source>
        <dbReference type="ARBA" id="ARBA00004857"/>
    </source>
</evidence>
<keyword evidence="7 11" id="KW-0808">Transferase</keyword>
<dbReference type="PROSITE" id="PS01054">
    <property type="entry name" value="TRANSALDOLASE_1"/>
    <property type="match status" value="1"/>
</dbReference>
<keyword evidence="9 11" id="KW-0704">Schiff base</keyword>
<evidence type="ECO:0000256" key="4">
    <source>
        <dbReference type="ARBA" id="ARBA00008426"/>
    </source>
</evidence>
<name>A0A3A4F0W3_9MICC</name>
<evidence type="ECO:0000256" key="5">
    <source>
        <dbReference type="ARBA" id="ARBA00013151"/>
    </source>
</evidence>
<dbReference type="NCBIfam" id="TIGR00876">
    <property type="entry name" value="tal_mycobact"/>
    <property type="match status" value="1"/>
</dbReference>
<dbReference type="GO" id="GO:0004801">
    <property type="term" value="F:transaldolase activity"/>
    <property type="evidence" value="ECO:0007669"/>
    <property type="project" value="UniProtKB-UniRule"/>
</dbReference>
<dbReference type="InterPro" id="IPR001585">
    <property type="entry name" value="TAL/FSA"/>
</dbReference>
<dbReference type="PANTHER" id="PTHR10683">
    <property type="entry name" value="TRANSALDOLASE"/>
    <property type="match status" value="1"/>
</dbReference>
<dbReference type="EMBL" id="QYZP01000003">
    <property type="protein sequence ID" value="RJN31351.1"/>
    <property type="molecule type" value="Genomic_DNA"/>
</dbReference>
<dbReference type="AlphaFoldDB" id="A0A3A4F0W3"/>
<evidence type="ECO:0000256" key="10">
    <source>
        <dbReference type="ARBA" id="ARBA00048810"/>
    </source>
</evidence>
<dbReference type="PIRSF" id="PIRSF036915">
    <property type="entry name" value="Trnald_Bac_Plnt"/>
    <property type="match status" value="1"/>
</dbReference>
<dbReference type="HAMAP" id="MF_00493">
    <property type="entry name" value="Transaldolase_2"/>
    <property type="match status" value="1"/>
</dbReference>
<dbReference type="CDD" id="cd00955">
    <property type="entry name" value="Transaldolase_like"/>
    <property type="match status" value="1"/>
</dbReference>
<evidence type="ECO:0000256" key="6">
    <source>
        <dbReference type="ARBA" id="ARBA00022490"/>
    </source>
</evidence>
<organism evidence="12 13">
    <name type="scientific">Nesterenkonia natronophila</name>
    <dbReference type="NCBI Taxonomy" id="2174932"/>
    <lineage>
        <taxon>Bacteria</taxon>
        <taxon>Bacillati</taxon>
        <taxon>Actinomycetota</taxon>
        <taxon>Actinomycetes</taxon>
        <taxon>Micrococcales</taxon>
        <taxon>Micrococcaceae</taxon>
        <taxon>Nesterenkonia</taxon>
    </lineage>
</organism>
<evidence type="ECO:0000256" key="1">
    <source>
        <dbReference type="ARBA" id="ARBA00003518"/>
    </source>
</evidence>
<dbReference type="RefSeq" id="WP_119903418.1">
    <property type="nucleotide sequence ID" value="NZ_QYZP01000003.1"/>
</dbReference>
<sequence>MTAESHSTIGNPRTKALSDVGVSIWLDDLSRDRLNSGSLASLIETHHVVGVTTNPTIFESAVGSGDAYEQQLAELAEKGADAEQAVFEITTSDVREACDVFAGTYGATNGVDGRVSIEVDPRMARDADATIAEAKRLYEAVGRENVMIKIPATVEGIEAIAAVISEGISVNVTLVFSLERYRAVINAFMLGLEKAHTDGLDISKIHSVASFFVSRVDSEVDKRLELAAEEGKPGTEKLKSKAAIANARLAHQIASESFSSERWRLLAERGGRPQRLLLASTGTKDPSLSDTLYVTELAAAGVVNTMPEKTLDALADHGEVDGDTMTDTYVESNRVLDGISAAGISYRSVVDALETEGLEKFDKSWEGLLSTIDEGLKRQK</sequence>
<protein>
    <recommendedName>
        <fullName evidence="5 11">Transaldolase</fullName>
        <ecNumber evidence="5 11">2.2.1.2</ecNumber>
    </recommendedName>
</protein>
<comment type="caution">
    <text evidence="12">The sequence shown here is derived from an EMBL/GenBank/DDBJ whole genome shotgun (WGS) entry which is preliminary data.</text>
</comment>
<evidence type="ECO:0000313" key="13">
    <source>
        <dbReference type="Proteomes" id="UP000266615"/>
    </source>
</evidence>
<dbReference type="InterPro" id="IPR013785">
    <property type="entry name" value="Aldolase_TIM"/>
</dbReference>
<proteinExistence type="inferred from homology"/>
<dbReference type="NCBIfam" id="NF002881">
    <property type="entry name" value="PRK03343.1"/>
    <property type="match status" value="1"/>
</dbReference>
<feature type="active site" description="Schiff-base intermediate with substrate" evidence="11">
    <location>
        <position position="149"/>
    </location>
</feature>
<dbReference type="GO" id="GO:0005737">
    <property type="term" value="C:cytoplasm"/>
    <property type="evidence" value="ECO:0007669"/>
    <property type="project" value="UniProtKB-SubCell"/>
</dbReference>
<keyword evidence="8 11" id="KW-0570">Pentose shunt</keyword>
<dbReference type="SUPFAM" id="SSF51569">
    <property type="entry name" value="Aldolase"/>
    <property type="match status" value="1"/>
</dbReference>